<gene>
    <name evidence="1" type="ORF">LCGC14_0410240</name>
</gene>
<dbReference type="AlphaFoldDB" id="A0A0F9SU76"/>
<dbReference type="EMBL" id="LAZR01000361">
    <property type="protein sequence ID" value="KKN72520.1"/>
    <property type="molecule type" value="Genomic_DNA"/>
</dbReference>
<protein>
    <submittedName>
        <fullName evidence="1">Uncharacterized protein</fullName>
    </submittedName>
</protein>
<evidence type="ECO:0000313" key="1">
    <source>
        <dbReference type="EMBL" id="KKN72520.1"/>
    </source>
</evidence>
<accession>A0A0F9SU76</accession>
<name>A0A0F9SU76_9ZZZZ</name>
<sequence>MRVPSCTLCNIVTTAEAERDTPIPPYIPLYCPSHYTYMFVATGHDVDDVEFDAEDEGDRQGIEEAIRFFYDNGRLDSGKTISVLLRLGTFHATGSGAGHVRLHVSSISPYKEMPQELANEIAEEAEEVVHYYHPDIYPDFQYDALWTMREISDEEVEERVQGFQYAMDREIARLLAFKYDGWSWRFDPDWRERHHKWVEAYYDEEIDNGDLVYVSEQKHILRYDLEDLPFHLQRALVTHWEHIWENWADRYLPTPLPRPGDSIVIRWEKN</sequence>
<organism evidence="1">
    <name type="scientific">marine sediment metagenome</name>
    <dbReference type="NCBI Taxonomy" id="412755"/>
    <lineage>
        <taxon>unclassified sequences</taxon>
        <taxon>metagenomes</taxon>
        <taxon>ecological metagenomes</taxon>
    </lineage>
</organism>
<proteinExistence type="predicted"/>
<comment type="caution">
    <text evidence="1">The sequence shown here is derived from an EMBL/GenBank/DDBJ whole genome shotgun (WGS) entry which is preliminary data.</text>
</comment>
<reference evidence="1" key="1">
    <citation type="journal article" date="2015" name="Nature">
        <title>Complex archaea that bridge the gap between prokaryotes and eukaryotes.</title>
        <authorList>
            <person name="Spang A."/>
            <person name="Saw J.H."/>
            <person name="Jorgensen S.L."/>
            <person name="Zaremba-Niedzwiedzka K."/>
            <person name="Martijn J."/>
            <person name="Lind A.E."/>
            <person name="van Eijk R."/>
            <person name="Schleper C."/>
            <person name="Guy L."/>
            <person name="Ettema T.J."/>
        </authorList>
    </citation>
    <scope>NUCLEOTIDE SEQUENCE</scope>
</reference>